<dbReference type="AlphaFoldDB" id="A0A1H4AJT2"/>
<dbReference type="Proteomes" id="UP000198703">
    <property type="component" value="Unassembled WGS sequence"/>
</dbReference>
<sequence length="389" mass="41326">MGMAGRGERGMALRRERAVEFSQPVRQIVLMVAVLVAVAVIGWFLYAPIEVVFRANVYLNGLIVGVFLIGVVACFRAVAQVLASVSWIEGFAADRAGHEFADPPRLMASLSALLRDKGSRAALSATSTRSILDSVATRLDEARDITRYLGSLLIFLGLLGTFWGLSNTVPAVVDTIRSLAPDAEGGAAGVFDNLMSGLEDQLGGMGTAFASSLLGLAGSMVIGLLELFAGHAQNRFFRELEDWLASITRIGGVSEGGDGASSVALVAENAAQIERLVAVAAQGDEKREAFEARVAALTDSVSRLAGALATQEGAAAKALERVATQLERRYGEDGEGEDLEARARLRSIDRQLMRLTDELAAGRQDAVSDIRAELHGLTRAIQTLAGRER</sequence>
<proteinExistence type="predicted"/>
<keyword evidence="1" id="KW-0812">Transmembrane</keyword>
<feature type="transmembrane region" description="Helical" evidence="1">
    <location>
        <begin position="58"/>
        <end position="79"/>
    </location>
</feature>
<name>A0A1H4AJT2_9RHOB</name>
<keyword evidence="1" id="KW-0472">Membrane</keyword>
<feature type="transmembrane region" description="Helical" evidence="1">
    <location>
        <begin position="148"/>
        <end position="165"/>
    </location>
</feature>
<evidence type="ECO:0000256" key="1">
    <source>
        <dbReference type="SAM" id="Phobius"/>
    </source>
</evidence>
<reference evidence="2 3" key="1">
    <citation type="submission" date="2016-10" db="EMBL/GenBank/DDBJ databases">
        <authorList>
            <person name="de Groot N.N."/>
        </authorList>
    </citation>
    <scope>NUCLEOTIDE SEQUENCE [LARGE SCALE GENOMIC DNA]</scope>
    <source>
        <strain evidence="2 3">DSM 15345</strain>
    </source>
</reference>
<keyword evidence="1" id="KW-1133">Transmembrane helix</keyword>
<evidence type="ECO:0000313" key="2">
    <source>
        <dbReference type="EMBL" id="SEA36165.1"/>
    </source>
</evidence>
<dbReference type="STRING" id="89524.SAMN05444370_104260"/>
<organism evidence="2 3">
    <name type="scientific">Rubrimonas cliftonensis</name>
    <dbReference type="NCBI Taxonomy" id="89524"/>
    <lineage>
        <taxon>Bacteria</taxon>
        <taxon>Pseudomonadati</taxon>
        <taxon>Pseudomonadota</taxon>
        <taxon>Alphaproteobacteria</taxon>
        <taxon>Rhodobacterales</taxon>
        <taxon>Paracoccaceae</taxon>
        <taxon>Rubrimonas</taxon>
    </lineage>
</organism>
<protein>
    <recommendedName>
        <fullName evidence="4">Biopolymer transporter ExbB</fullName>
    </recommendedName>
</protein>
<dbReference type="EMBL" id="FNQM01000004">
    <property type="protein sequence ID" value="SEA36165.1"/>
    <property type="molecule type" value="Genomic_DNA"/>
</dbReference>
<evidence type="ECO:0008006" key="4">
    <source>
        <dbReference type="Google" id="ProtNLM"/>
    </source>
</evidence>
<keyword evidence="3" id="KW-1185">Reference proteome</keyword>
<feature type="transmembrane region" description="Helical" evidence="1">
    <location>
        <begin position="28"/>
        <end position="46"/>
    </location>
</feature>
<accession>A0A1H4AJT2</accession>
<feature type="transmembrane region" description="Helical" evidence="1">
    <location>
        <begin position="208"/>
        <end position="229"/>
    </location>
</feature>
<evidence type="ECO:0000313" key="3">
    <source>
        <dbReference type="Proteomes" id="UP000198703"/>
    </source>
</evidence>
<gene>
    <name evidence="2" type="ORF">SAMN05444370_104260</name>
</gene>